<dbReference type="AlphaFoldDB" id="A0AAJ5ZIT8"/>
<dbReference type="Proteomes" id="UP001219901">
    <property type="component" value="Chromosome"/>
</dbReference>
<accession>A0AAJ5ZIT8</accession>
<reference evidence="4" key="3">
    <citation type="submission" date="2023-06" db="EMBL/GenBank/DDBJ databases">
        <title>Pangenomics reveal diversification of enzyme families and niche specialization in globally abundant SAR202 bacteria.</title>
        <authorList>
            <person name="Saw J.H.W."/>
        </authorList>
    </citation>
    <scope>NUCLEOTIDE SEQUENCE [LARGE SCALE GENOMIC DNA]</scope>
    <source>
        <strain evidence="4">JH1073</strain>
    </source>
</reference>
<keyword evidence="4" id="KW-1185">Reference proteome</keyword>
<dbReference type="Gene3D" id="3.40.30.10">
    <property type="entry name" value="Glutaredoxin"/>
    <property type="match status" value="1"/>
</dbReference>
<dbReference type="GO" id="GO:0016491">
    <property type="term" value="F:oxidoreductase activity"/>
    <property type="evidence" value="ECO:0007669"/>
    <property type="project" value="InterPro"/>
</dbReference>
<proteinExistence type="predicted"/>
<dbReference type="InterPro" id="IPR000866">
    <property type="entry name" value="AhpC/TSA"/>
</dbReference>
<dbReference type="GO" id="GO:0016209">
    <property type="term" value="F:antioxidant activity"/>
    <property type="evidence" value="ECO:0007669"/>
    <property type="project" value="InterPro"/>
</dbReference>
<dbReference type="InterPro" id="IPR036249">
    <property type="entry name" value="Thioredoxin-like_sf"/>
</dbReference>
<gene>
    <name evidence="2" type="ORF">GKO46_09160</name>
    <name evidence="3" type="ORF">GKO48_12370</name>
</gene>
<evidence type="ECO:0000313" key="5">
    <source>
        <dbReference type="Proteomes" id="UP001321249"/>
    </source>
</evidence>
<evidence type="ECO:0000313" key="4">
    <source>
        <dbReference type="Proteomes" id="UP001219901"/>
    </source>
</evidence>
<protein>
    <submittedName>
        <fullName evidence="3">Redoxin domain-containing protein</fullName>
    </submittedName>
</protein>
<dbReference type="SUPFAM" id="SSF52833">
    <property type="entry name" value="Thioredoxin-like"/>
    <property type="match status" value="1"/>
</dbReference>
<evidence type="ECO:0000313" key="3">
    <source>
        <dbReference type="EMBL" id="WFG40814.1"/>
    </source>
</evidence>
<sequence length="96" mass="11042">MLNFEAVLIGVSSGSVDEQREFRRKNGLMFNLFSDTHGDLGKLFGIRRRWFFWLPSVKRATFVFDKEGVCQGAFSHEFNVTRHTQDTLGVLKKLAT</sequence>
<organism evidence="3 4">
    <name type="scientific">Candidatus Lucifugimonas marina</name>
    <dbReference type="NCBI Taxonomy" id="3038979"/>
    <lineage>
        <taxon>Bacteria</taxon>
        <taxon>Bacillati</taxon>
        <taxon>Chloroflexota</taxon>
        <taxon>Dehalococcoidia</taxon>
        <taxon>SAR202 cluster</taxon>
        <taxon>Candidatus Lucifugimonadales</taxon>
        <taxon>Candidatus Lucifugimonadaceae</taxon>
        <taxon>Candidatus Lucifugimonas</taxon>
    </lineage>
</organism>
<evidence type="ECO:0000259" key="1">
    <source>
        <dbReference type="Pfam" id="PF00578"/>
    </source>
</evidence>
<reference evidence="4 5" key="1">
    <citation type="submission" date="2019-11" db="EMBL/GenBank/DDBJ databases">
        <authorList>
            <person name="Cho J.-C."/>
        </authorList>
    </citation>
    <scope>NUCLEOTIDE SEQUENCE [LARGE SCALE GENOMIC DNA]</scope>
    <source>
        <strain evidence="3 4">JH1073</strain>
        <strain evidence="2 5">JH702</strain>
    </source>
</reference>
<dbReference type="Proteomes" id="UP001321249">
    <property type="component" value="Unassembled WGS sequence"/>
</dbReference>
<reference evidence="3" key="2">
    <citation type="journal article" date="2023" name="Nat. Commun.">
        <title>Cultivation of marine bacteria of the SAR202 clade.</title>
        <authorList>
            <person name="Lim Y."/>
            <person name="Seo J.H."/>
            <person name="Giovannoni S.J."/>
            <person name="Kang I."/>
            <person name="Cho J.C."/>
        </authorList>
    </citation>
    <scope>NUCLEOTIDE SEQUENCE</scope>
    <source>
        <strain evidence="3">JH1073</strain>
    </source>
</reference>
<feature type="domain" description="Alkyl hydroperoxide reductase subunit C/ Thiol specific antioxidant" evidence="1">
    <location>
        <begin position="6"/>
        <end position="69"/>
    </location>
</feature>
<evidence type="ECO:0000313" key="2">
    <source>
        <dbReference type="EMBL" id="MDG0867237.1"/>
    </source>
</evidence>
<dbReference type="Pfam" id="PF00578">
    <property type="entry name" value="AhpC-TSA"/>
    <property type="match status" value="1"/>
</dbReference>
<dbReference type="EMBL" id="CP046147">
    <property type="protein sequence ID" value="WFG40814.1"/>
    <property type="molecule type" value="Genomic_DNA"/>
</dbReference>
<dbReference type="EMBL" id="WMBE01000003">
    <property type="protein sequence ID" value="MDG0867237.1"/>
    <property type="molecule type" value="Genomic_DNA"/>
</dbReference>
<name>A0AAJ5ZIT8_9CHLR</name>